<organism evidence="2 3">
    <name type="scientific">Cirrhinus mrigala</name>
    <name type="common">Mrigala</name>
    <dbReference type="NCBI Taxonomy" id="683832"/>
    <lineage>
        <taxon>Eukaryota</taxon>
        <taxon>Metazoa</taxon>
        <taxon>Chordata</taxon>
        <taxon>Craniata</taxon>
        <taxon>Vertebrata</taxon>
        <taxon>Euteleostomi</taxon>
        <taxon>Actinopterygii</taxon>
        <taxon>Neopterygii</taxon>
        <taxon>Teleostei</taxon>
        <taxon>Ostariophysi</taxon>
        <taxon>Cypriniformes</taxon>
        <taxon>Cyprinidae</taxon>
        <taxon>Labeoninae</taxon>
        <taxon>Labeonini</taxon>
        <taxon>Cirrhinus</taxon>
    </lineage>
</organism>
<comment type="caution">
    <text evidence="2">The sequence shown here is derived from an EMBL/GenBank/DDBJ whole genome shotgun (WGS) entry which is preliminary data.</text>
</comment>
<protein>
    <submittedName>
        <fullName evidence="2">Uncharacterized protein</fullName>
    </submittedName>
</protein>
<feature type="region of interest" description="Disordered" evidence="1">
    <location>
        <begin position="1"/>
        <end position="33"/>
    </location>
</feature>
<dbReference type="EMBL" id="JAMKFB020000023">
    <property type="protein sequence ID" value="KAL0157643.1"/>
    <property type="molecule type" value="Genomic_DNA"/>
</dbReference>
<evidence type="ECO:0000313" key="2">
    <source>
        <dbReference type="EMBL" id="KAL0157643.1"/>
    </source>
</evidence>
<evidence type="ECO:0000313" key="3">
    <source>
        <dbReference type="Proteomes" id="UP001529510"/>
    </source>
</evidence>
<dbReference type="Proteomes" id="UP001529510">
    <property type="component" value="Unassembled WGS sequence"/>
</dbReference>
<reference evidence="2 3" key="1">
    <citation type="submission" date="2024-05" db="EMBL/GenBank/DDBJ databases">
        <title>Genome sequencing and assembly of Indian major carp, Cirrhinus mrigala (Hamilton, 1822).</title>
        <authorList>
            <person name="Mohindra V."/>
            <person name="Chowdhury L.M."/>
            <person name="Lal K."/>
            <person name="Jena J.K."/>
        </authorList>
    </citation>
    <scope>NUCLEOTIDE SEQUENCE [LARGE SCALE GENOMIC DNA]</scope>
    <source>
        <strain evidence="2">CM1030</strain>
        <tissue evidence="2">Blood</tissue>
    </source>
</reference>
<accession>A0ABD0N688</accession>
<sequence length="80" mass="8815">VENLFHPSEEPESDDTDAPTVLPERPRMTTEPVTVPEEPTQVHVIIEDTGMERELNHGSKVESVSASLVMLVLLLAVLVL</sequence>
<proteinExistence type="predicted"/>
<name>A0ABD0N688_CIRMR</name>
<feature type="non-terminal residue" evidence="2">
    <location>
        <position position="1"/>
    </location>
</feature>
<dbReference type="AlphaFoldDB" id="A0ABD0N688"/>
<gene>
    <name evidence="2" type="ORF">M9458_045719</name>
</gene>
<evidence type="ECO:0000256" key="1">
    <source>
        <dbReference type="SAM" id="MobiDB-lite"/>
    </source>
</evidence>
<keyword evidence="3" id="KW-1185">Reference proteome</keyword>